<dbReference type="Pfam" id="PF00787">
    <property type="entry name" value="PX"/>
    <property type="match status" value="1"/>
</dbReference>
<feature type="compositionally biased region" description="Gly residues" evidence="2">
    <location>
        <begin position="43"/>
        <end position="57"/>
    </location>
</feature>
<dbReference type="GO" id="GO:0035091">
    <property type="term" value="F:phosphatidylinositol binding"/>
    <property type="evidence" value="ECO:0007669"/>
    <property type="project" value="InterPro"/>
</dbReference>
<dbReference type="SUPFAM" id="SSF103657">
    <property type="entry name" value="BAR/IMD domain-like"/>
    <property type="match status" value="1"/>
</dbReference>
<dbReference type="SUPFAM" id="SSF64268">
    <property type="entry name" value="PX domain"/>
    <property type="match status" value="1"/>
</dbReference>
<comment type="caution">
    <text evidence="4">The sequence shown here is derived from an EMBL/GenBank/DDBJ whole genome shotgun (WGS) entry which is preliminary data.</text>
</comment>
<feature type="coiled-coil region" evidence="1">
    <location>
        <begin position="428"/>
        <end position="497"/>
    </location>
</feature>
<evidence type="ECO:0000313" key="5">
    <source>
        <dbReference type="Proteomes" id="UP000265515"/>
    </source>
</evidence>
<dbReference type="EMBL" id="BFEA01000089">
    <property type="protein sequence ID" value="GBG67588.1"/>
    <property type="molecule type" value="Genomic_DNA"/>
</dbReference>
<dbReference type="PROSITE" id="PS50195">
    <property type="entry name" value="PX"/>
    <property type="match status" value="1"/>
</dbReference>
<dbReference type="OMA" id="MLVNHRK"/>
<dbReference type="OrthoDB" id="271164at2759"/>
<dbReference type="Gramene" id="GBG67588">
    <property type="protein sequence ID" value="GBG67588"/>
    <property type="gene ID" value="CBR_g717"/>
</dbReference>
<reference evidence="4 5" key="1">
    <citation type="journal article" date="2018" name="Cell">
        <title>The Chara Genome: Secondary Complexity and Implications for Plant Terrestrialization.</title>
        <authorList>
            <person name="Nishiyama T."/>
            <person name="Sakayama H."/>
            <person name="Vries J.D."/>
            <person name="Buschmann H."/>
            <person name="Saint-Marcoux D."/>
            <person name="Ullrich K.K."/>
            <person name="Haas F.B."/>
            <person name="Vanderstraeten L."/>
            <person name="Becker D."/>
            <person name="Lang D."/>
            <person name="Vosolsobe S."/>
            <person name="Rombauts S."/>
            <person name="Wilhelmsson P.K.I."/>
            <person name="Janitza P."/>
            <person name="Kern R."/>
            <person name="Heyl A."/>
            <person name="Rumpler F."/>
            <person name="Villalobos L.I.A.C."/>
            <person name="Clay J.M."/>
            <person name="Skokan R."/>
            <person name="Toyoda A."/>
            <person name="Suzuki Y."/>
            <person name="Kagoshima H."/>
            <person name="Schijlen E."/>
            <person name="Tajeshwar N."/>
            <person name="Catarino B."/>
            <person name="Hetherington A.J."/>
            <person name="Saltykova A."/>
            <person name="Bonnot C."/>
            <person name="Breuninger H."/>
            <person name="Symeonidi A."/>
            <person name="Radhakrishnan G.V."/>
            <person name="Van Nieuwerburgh F."/>
            <person name="Deforce D."/>
            <person name="Chang C."/>
            <person name="Karol K.G."/>
            <person name="Hedrich R."/>
            <person name="Ulvskov P."/>
            <person name="Glockner G."/>
            <person name="Delwiche C.F."/>
            <person name="Petrasek J."/>
            <person name="Van de Peer Y."/>
            <person name="Friml J."/>
            <person name="Beilby M."/>
            <person name="Dolan L."/>
            <person name="Kohara Y."/>
            <person name="Sugano S."/>
            <person name="Fujiyama A."/>
            <person name="Delaux P.-M."/>
            <person name="Quint M."/>
            <person name="TheiBen G."/>
            <person name="Hagemann M."/>
            <person name="Harholt J."/>
            <person name="Dunand C."/>
            <person name="Zachgo S."/>
            <person name="Langdale J."/>
            <person name="Maumus F."/>
            <person name="Straeten D.V.D."/>
            <person name="Gould S.B."/>
            <person name="Rensing S.A."/>
        </authorList>
    </citation>
    <scope>NUCLEOTIDE SEQUENCE [LARGE SCALE GENOMIC DNA]</scope>
    <source>
        <strain evidence="4 5">S276</strain>
    </source>
</reference>
<dbReference type="Gene3D" id="1.20.1270.60">
    <property type="entry name" value="Arfaptin homology (AH) domain/BAR domain"/>
    <property type="match status" value="1"/>
</dbReference>
<evidence type="ECO:0000313" key="4">
    <source>
        <dbReference type="EMBL" id="GBG67588.1"/>
    </source>
</evidence>
<organism evidence="4 5">
    <name type="scientific">Chara braunii</name>
    <name type="common">Braun's stonewort</name>
    <dbReference type="NCBI Taxonomy" id="69332"/>
    <lineage>
        <taxon>Eukaryota</taxon>
        <taxon>Viridiplantae</taxon>
        <taxon>Streptophyta</taxon>
        <taxon>Charophyceae</taxon>
        <taxon>Charales</taxon>
        <taxon>Characeae</taxon>
        <taxon>Chara</taxon>
    </lineage>
</organism>
<dbReference type="InterPro" id="IPR027267">
    <property type="entry name" value="AH/BAR_dom_sf"/>
</dbReference>
<protein>
    <recommendedName>
        <fullName evidence="3">PX domain-containing protein</fullName>
    </recommendedName>
</protein>
<dbReference type="InterPro" id="IPR036871">
    <property type="entry name" value="PX_dom_sf"/>
</dbReference>
<evidence type="ECO:0000256" key="1">
    <source>
        <dbReference type="SAM" id="Coils"/>
    </source>
</evidence>
<proteinExistence type="predicted"/>
<gene>
    <name evidence="4" type="ORF">CBR_g717</name>
</gene>
<dbReference type="Gene3D" id="3.30.1520.10">
    <property type="entry name" value="Phox-like domain"/>
    <property type="match status" value="1"/>
</dbReference>
<dbReference type="CDD" id="cd07596">
    <property type="entry name" value="BAR_SNX"/>
    <property type="match status" value="1"/>
</dbReference>
<dbReference type="STRING" id="69332.A0A388KC05"/>
<dbReference type="Proteomes" id="UP000265515">
    <property type="component" value="Unassembled WGS sequence"/>
</dbReference>
<accession>A0A388KC05</accession>
<sequence length="551" mass="59982">MEEKLVDPPSYADFMFSPYAGEGEVEGLGMMGGGGIEENGFRMDGGSGRVGEMGGGSASSSCAPVAGGAAEGSASRLSSRAGSRSAPGDAAAAAAPLGKDALFIVVSDPMKAVEPGGSLVPGGGTFVTYCVKTRTTIVEFSKQEFSVRRRFRDFVTLADRLAESFRGYFIPPRPDKSVVEGQMMQSKEFIETRRMALEKYLQRLAAHPVIRRSEELRIFLQAEGKLPLMPSTDLASRMLDGAVKFGSEILPRQLFVSEMVSPPLSADVAQPAKGGRDLVRIFKELKQTVANDWGGGRPAIVEEDKDYMDKRENLLKLERHLADTSLQAETLVKSQTEVGVVMGELGLAFIRLANFEEQHAGGVGTTEYQKQHATDARCTGGASVRIGRLNKQAISDTMVQLGLLHEYLAMMQAVHTAMADRSNALLTVQTLMSELAAKKARIEKLEAQSSKVFGGDKSRTRKIADLSRDVALTEAARDVAQQEYDRIKERNRSEVERFTKQRHHDFWSMIEGFVCTQVAYANRAAKIWREMAGQIGGPTPPFEPALSTPSV</sequence>
<evidence type="ECO:0000256" key="2">
    <source>
        <dbReference type="SAM" id="MobiDB-lite"/>
    </source>
</evidence>
<dbReference type="InterPro" id="IPR001683">
    <property type="entry name" value="PX_dom"/>
</dbReference>
<feature type="region of interest" description="Disordered" evidence="2">
    <location>
        <begin position="43"/>
        <end position="65"/>
    </location>
</feature>
<dbReference type="InterPro" id="IPR015404">
    <property type="entry name" value="Vps5_C"/>
</dbReference>
<dbReference type="Pfam" id="PF09325">
    <property type="entry name" value="Vps5"/>
    <property type="match status" value="1"/>
</dbReference>
<dbReference type="InterPro" id="IPR044279">
    <property type="entry name" value="SNX2A/B"/>
</dbReference>
<keyword evidence="1" id="KW-0175">Coiled coil</keyword>
<dbReference type="CDD" id="cd06865">
    <property type="entry name" value="PX_SNX_like"/>
    <property type="match status" value="1"/>
</dbReference>
<dbReference type="PANTHER" id="PTHR46757:SF2">
    <property type="entry name" value="OS05G0346100 PROTEIN"/>
    <property type="match status" value="1"/>
</dbReference>
<feature type="domain" description="PX" evidence="3">
    <location>
        <begin position="107"/>
        <end position="226"/>
    </location>
</feature>
<name>A0A388KC05_CHABU</name>
<dbReference type="AlphaFoldDB" id="A0A388KC05"/>
<dbReference type="PANTHER" id="PTHR46757">
    <property type="entry name" value="SORTING NEXIN-RELATED"/>
    <property type="match status" value="1"/>
</dbReference>
<evidence type="ECO:0000259" key="3">
    <source>
        <dbReference type="PROSITE" id="PS50195"/>
    </source>
</evidence>
<keyword evidence="5" id="KW-1185">Reference proteome</keyword>
<dbReference type="GO" id="GO:0005768">
    <property type="term" value="C:endosome"/>
    <property type="evidence" value="ECO:0007669"/>
    <property type="project" value="UniProtKB-ARBA"/>
</dbReference>
<dbReference type="SMART" id="SM00312">
    <property type="entry name" value="PX"/>
    <property type="match status" value="1"/>
</dbReference>